<gene>
    <name evidence="1" type="ORF">V5J35_001265</name>
</gene>
<dbReference type="InterPro" id="IPR010732">
    <property type="entry name" value="T6SS_TssG-like"/>
</dbReference>
<dbReference type="RefSeq" id="WP_354010435.1">
    <property type="nucleotide sequence ID" value="NZ_JBEWTA010000001.1"/>
</dbReference>
<evidence type="ECO:0000313" key="1">
    <source>
        <dbReference type="EMBL" id="MET4756073.1"/>
    </source>
</evidence>
<dbReference type="PANTHER" id="PTHR35564:SF4">
    <property type="entry name" value="CYTOPLASMIC PROTEIN"/>
    <property type="match status" value="1"/>
</dbReference>
<accession>A0ABV2SGM2</accession>
<proteinExistence type="predicted"/>
<sequence length="348" mass="39583">MYTPTWLSDQSLSDSLQQQPWRWQFAQAIRIIEITGGAFRAVSDPVYGYASAEISNILRTRRGWRIKVTCPSLTGYNGVLPYVYQDLEQKQRLVRDDDDLHALFTVFNHRSLKLTSMVANRSSLSVRYEERYQRGGLLDKTVLTLLGMPIPTQWIPPDNLVRYTQVLHRTTTSLVLLSGILQDYFSIAIRLEAPPLVRLLLAPECLTRMRCRVDHKTRCVGHLGRNAVVGRSCYLLHTRLNVVILARNPDEYTAITSDLSLAPAMLEMCALYFSGAARFRLQIECSKRCLASPTLNSRPCISTARLGLLSCLIPERHPDQIIVVDYPGLPDREHSERQDKSFVPEIPL</sequence>
<organism evidence="1 2">
    <name type="scientific">Endozoicomonas lisbonensis</name>
    <dbReference type="NCBI Taxonomy" id="3120522"/>
    <lineage>
        <taxon>Bacteria</taxon>
        <taxon>Pseudomonadati</taxon>
        <taxon>Pseudomonadota</taxon>
        <taxon>Gammaproteobacteria</taxon>
        <taxon>Oceanospirillales</taxon>
        <taxon>Endozoicomonadaceae</taxon>
        <taxon>Endozoicomonas</taxon>
    </lineage>
</organism>
<dbReference type="Proteomes" id="UP001549366">
    <property type="component" value="Unassembled WGS sequence"/>
</dbReference>
<dbReference type="Pfam" id="PF06996">
    <property type="entry name" value="T6SS_TssG"/>
    <property type="match status" value="1"/>
</dbReference>
<keyword evidence="2" id="KW-1185">Reference proteome</keyword>
<name>A0ABV2SGM2_9GAMM</name>
<reference evidence="1 2" key="1">
    <citation type="submission" date="2024-06" db="EMBL/GenBank/DDBJ databases">
        <title>Genomic Encyclopedia of Type Strains, Phase V (KMG-V): Genome sequencing to study the core and pangenomes of soil and plant-associated prokaryotes.</title>
        <authorList>
            <person name="Whitman W."/>
        </authorList>
    </citation>
    <scope>NUCLEOTIDE SEQUENCE [LARGE SCALE GENOMIC DNA]</scope>
    <source>
        <strain evidence="1 2">NE40</strain>
    </source>
</reference>
<evidence type="ECO:0000313" key="2">
    <source>
        <dbReference type="Proteomes" id="UP001549366"/>
    </source>
</evidence>
<dbReference type="EMBL" id="JBEWTB010000002">
    <property type="protein sequence ID" value="MET4756073.1"/>
    <property type="molecule type" value="Genomic_DNA"/>
</dbReference>
<dbReference type="PANTHER" id="PTHR35564">
    <property type="match status" value="1"/>
</dbReference>
<protein>
    <submittedName>
        <fullName evidence="1">Component of type VI protein secretion system</fullName>
    </submittedName>
</protein>
<comment type="caution">
    <text evidence="1">The sequence shown here is derived from an EMBL/GenBank/DDBJ whole genome shotgun (WGS) entry which is preliminary data.</text>
</comment>